<evidence type="ECO:0000256" key="16">
    <source>
        <dbReference type="SAM" id="Phobius"/>
    </source>
</evidence>
<dbReference type="InterPro" id="IPR005702">
    <property type="entry name" value="Wzc-like_C"/>
</dbReference>
<feature type="transmembrane region" description="Helical" evidence="16">
    <location>
        <begin position="39"/>
        <end position="60"/>
    </location>
</feature>
<evidence type="ECO:0000256" key="2">
    <source>
        <dbReference type="ARBA" id="ARBA00007316"/>
    </source>
</evidence>
<accession>A0A5P8E5Z0</accession>
<keyword evidence="10 20" id="KW-0418">Kinase</keyword>
<evidence type="ECO:0000256" key="13">
    <source>
        <dbReference type="ARBA" id="ARBA00023136"/>
    </source>
</evidence>
<keyword evidence="5" id="KW-1003">Cell membrane</keyword>
<comment type="catalytic activity">
    <reaction evidence="15">
        <text>L-tyrosyl-[protein] + ATP = O-phospho-L-tyrosyl-[protein] + ADP + H(+)</text>
        <dbReference type="Rhea" id="RHEA:10596"/>
        <dbReference type="Rhea" id="RHEA-COMP:10136"/>
        <dbReference type="Rhea" id="RHEA-COMP:20101"/>
        <dbReference type="ChEBI" id="CHEBI:15378"/>
        <dbReference type="ChEBI" id="CHEBI:30616"/>
        <dbReference type="ChEBI" id="CHEBI:46858"/>
        <dbReference type="ChEBI" id="CHEBI:61978"/>
        <dbReference type="ChEBI" id="CHEBI:456216"/>
        <dbReference type="EC" id="2.7.10.2"/>
    </reaction>
</comment>
<evidence type="ECO:0000259" key="19">
    <source>
        <dbReference type="Pfam" id="PF13807"/>
    </source>
</evidence>
<dbReference type="InterPro" id="IPR032807">
    <property type="entry name" value="GNVR"/>
</dbReference>
<protein>
    <recommendedName>
        <fullName evidence="4">non-specific protein-tyrosine kinase</fullName>
        <ecNumber evidence="4">2.7.10.2</ecNumber>
    </recommendedName>
</protein>
<evidence type="ECO:0000256" key="4">
    <source>
        <dbReference type="ARBA" id="ARBA00011903"/>
    </source>
</evidence>
<evidence type="ECO:0000256" key="3">
    <source>
        <dbReference type="ARBA" id="ARBA00008883"/>
    </source>
</evidence>
<evidence type="ECO:0000256" key="6">
    <source>
        <dbReference type="ARBA" id="ARBA00022519"/>
    </source>
</evidence>
<evidence type="ECO:0000256" key="1">
    <source>
        <dbReference type="ARBA" id="ARBA00004429"/>
    </source>
</evidence>
<organism evidence="20 21">
    <name type="scientific">Pseudoprevotella muciniphila</name>
    <dbReference type="NCBI Taxonomy" id="2133944"/>
    <lineage>
        <taxon>Bacteria</taxon>
        <taxon>Pseudomonadati</taxon>
        <taxon>Bacteroidota</taxon>
        <taxon>Bacteroidia</taxon>
        <taxon>Bacteroidales</taxon>
        <taxon>Prevotellaceae</taxon>
        <taxon>Pseudoprevotella</taxon>
    </lineage>
</organism>
<dbReference type="EMBL" id="CP033459">
    <property type="protein sequence ID" value="QFQ12344.1"/>
    <property type="molecule type" value="Genomic_DNA"/>
</dbReference>
<keyword evidence="8 16" id="KW-0812">Transmembrane</keyword>
<gene>
    <name evidence="20" type="ORF">C7Y71_004560</name>
</gene>
<keyword evidence="13 16" id="KW-0472">Membrane</keyword>
<dbReference type="Pfam" id="PF13614">
    <property type="entry name" value="AAA_31"/>
    <property type="match status" value="1"/>
</dbReference>
<evidence type="ECO:0000259" key="17">
    <source>
        <dbReference type="Pfam" id="PF02706"/>
    </source>
</evidence>
<evidence type="ECO:0000256" key="15">
    <source>
        <dbReference type="ARBA" id="ARBA00051245"/>
    </source>
</evidence>
<keyword evidence="11" id="KW-0067">ATP-binding</keyword>
<reference evidence="20 21" key="1">
    <citation type="submission" date="2018-11" db="EMBL/GenBank/DDBJ databases">
        <authorList>
            <person name="Na S.W."/>
            <person name="Baik M."/>
        </authorList>
    </citation>
    <scope>NUCLEOTIDE SEQUENCE [LARGE SCALE GENOMIC DNA]</scope>
    <source>
        <strain evidence="20 21">E39</strain>
    </source>
</reference>
<feature type="domain" description="Polysaccharide chain length determinant N-terminal" evidence="17">
    <location>
        <begin position="29"/>
        <end position="125"/>
    </location>
</feature>
<dbReference type="GO" id="GO:0042802">
    <property type="term" value="F:identical protein binding"/>
    <property type="evidence" value="ECO:0007669"/>
    <property type="project" value="UniProtKB-ARBA"/>
</dbReference>
<comment type="similarity">
    <text evidence="2">Belongs to the CpsD/CapB family.</text>
</comment>
<evidence type="ECO:0000256" key="5">
    <source>
        <dbReference type="ARBA" id="ARBA00022475"/>
    </source>
</evidence>
<dbReference type="CDD" id="cd05387">
    <property type="entry name" value="BY-kinase"/>
    <property type="match status" value="1"/>
</dbReference>
<evidence type="ECO:0000256" key="8">
    <source>
        <dbReference type="ARBA" id="ARBA00022692"/>
    </source>
</evidence>
<evidence type="ECO:0000256" key="14">
    <source>
        <dbReference type="ARBA" id="ARBA00023137"/>
    </source>
</evidence>
<dbReference type="SUPFAM" id="SSF52540">
    <property type="entry name" value="P-loop containing nucleoside triphosphate hydrolases"/>
    <property type="match status" value="1"/>
</dbReference>
<keyword evidence="12 16" id="KW-1133">Transmembrane helix</keyword>
<dbReference type="InterPro" id="IPR003856">
    <property type="entry name" value="LPS_length_determ_N"/>
</dbReference>
<dbReference type="EC" id="2.7.10.2" evidence="4"/>
<dbReference type="PANTHER" id="PTHR32309">
    <property type="entry name" value="TYROSINE-PROTEIN KINASE"/>
    <property type="match status" value="1"/>
</dbReference>
<dbReference type="Gene3D" id="3.40.50.300">
    <property type="entry name" value="P-loop containing nucleotide triphosphate hydrolases"/>
    <property type="match status" value="1"/>
</dbReference>
<sequence length="830" mass="92883">MATTENKDKELGYKSDNPTPEDEKRYIGVDLQQLIGHLIANWFWILLCAAIALIIAWLYLKKTPTTYQVQSSVLIKGEDNVGMRDQGTLTARSQFSSVFSSANNFSTEMDIIGSRTLIKKVLEDLDLYITLRRTDTYQERDLWGEAPIKVWMTPQEAEKAEHISMKMNLHKNGSIDIHGIDASTGKSSLKRYNKLPVIIHTKNGVVSITRVDSVPIKENMEISASIVAPTRMASSYKGRLSISQTNKESFITSLTMNDTRPERSILFIKKLVEAYNSDANEDKNQIAQRTDEFINNRIVLISSELGNTEDRLAKFKKQAGLTDLNSDNKEALQGRSQYETQLADNATQLNLITYLHDYVKQNRTKNDVIPTSVGIKNDNGVMAMINKYNEAVIERNRLAKGATAKNSVIANADVALQDMRNNIERTLAGLADGARIAQEEIQAKLDQFQGKIEETPEGEKQFLSISRERDFQSQLYLLLLQKREENAIKLAATANNGRIIEEPETTRPVAPKRMMIMIVALIIGLTIPILVIYLKLLFSVKIAGREDIAKFTNLPVIGDIPFDKSGEGERHVSVQNNSNSMMDEAFRNLRTNIQFMLHDTDKKVLMCTSAIAGEGKSTVAGNLAASYAFLDKKVVIVGLDIRKPGLNKVFKLSTRAYGISQFLANPEEEDLMSLVQQSDVSPNLFILPGGIVPPNPTELLSQKSLEKAIDILKENFDLVILDTAPVGLVSDSQVISRVADMSICVVRENFSYKSSLFMFDDMARDKVLPNVGLVLNAVKQDGHKRYGRYGYGYGYGRHYGYGYGQYGYGYGQQESSKKKKGLKGLFKSFF</sequence>
<comment type="subcellular location">
    <subcellularLocation>
        <location evidence="1">Cell inner membrane</location>
        <topology evidence="1">Multi-pass membrane protein</topology>
    </subcellularLocation>
</comment>
<dbReference type="RefSeq" id="WP_111897208.1">
    <property type="nucleotide sequence ID" value="NZ_CP033459.1"/>
</dbReference>
<proteinExistence type="inferred from homology"/>
<keyword evidence="9" id="KW-0547">Nucleotide-binding</keyword>
<feature type="domain" description="AAA" evidence="18">
    <location>
        <begin position="612"/>
        <end position="727"/>
    </location>
</feature>
<evidence type="ECO:0000256" key="12">
    <source>
        <dbReference type="ARBA" id="ARBA00022989"/>
    </source>
</evidence>
<dbReference type="GO" id="GO:0005886">
    <property type="term" value="C:plasma membrane"/>
    <property type="evidence" value="ECO:0007669"/>
    <property type="project" value="UniProtKB-SubCell"/>
</dbReference>
<dbReference type="Proteomes" id="UP000249375">
    <property type="component" value="Chromosome"/>
</dbReference>
<dbReference type="InterPro" id="IPR025669">
    <property type="entry name" value="AAA_dom"/>
</dbReference>
<dbReference type="FunFam" id="3.40.50.300:FF:000527">
    <property type="entry name" value="Tyrosine-protein kinase etk"/>
    <property type="match status" value="1"/>
</dbReference>
<evidence type="ECO:0000313" key="20">
    <source>
        <dbReference type="EMBL" id="QFQ12344.1"/>
    </source>
</evidence>
<dbReference type="Pfam" id="PF02706">
    <property type="entry name" value="Wzz"/>
    <property type="match status" value="1"/>
</dbReference>
<dbReference type="NCBIfam" id="TIGR01007">
    <property type="entry name" value="eps_fam"/>
    <property type="match status" value="1"/>
</dbReference>
<dbReference type="OrthoDB" id="9794577at2"/>
<dbReference type="InterPro" id="IPR050445">
    <property type="entry name" value="Bact_polysacc_biosynth/exp"/>
</dbReference>
<dbReference type="Pfam" id="PF13807">
    <property type="entry name" value="GNVR"/>
    <property type="match status" value="1"/>
</dbReference>
<dbReference type="InterPro" id="IPR027417">
    <property type="entry name" value="P-loop_NTPase"/>
</dbReference>
<dbReference type="GO" id="GO:0004715">
    <property type="term" value="F:non-membrane spanning protein tyrosine kinase activity"/>
    <property type="evidence" value="ECO:0007669"/>
    <property type="project" value="UniProtKB-EC"/>
</dbReference>
<feature type="transmembrane region" description="Helical" evidence="16">
    <location>
        <begin position="516"/>
        <end position="538"/>
    </location>
</feature>
<keyword evidence="6" id="KW-0997">Cell inner membrane</keyword>
<keyword evidence="14" id="KW-0829">Tyrosine-protein kinase</keyword>
<comment type="similarity">
    <text evidence="3">Belongs to the etk/wzc family.</text>
</comment>
<evidence type="ECO:0000256" key="10">
    <source>
        <dbReference type="ARBA" id="ARBA00022777"/>
    </source>
</evidence>
<dbReference type="KEGG" id="alq:C7Y71_004560"/>
<dbReference type="PANTHER" id="PTHR32309:SF13">
    <property type="entry name" value="FERRIC ENTEROBACTIN TRANSPORT PROTEIN FEPE"/>
    <property type="match status" value="1"/>
</dbReference>
<dbReference type="AlphaFoldDB" id="A0A5P8E5Z0"/>
<feature type="domain" description="Tyrosine-protein kinase G-rich" evidence="19">
    <location>
        <begin position="459"/>
        <end position="535"/>
    </location>
</feature>
<evidence type="ECO:0000259" key="18">
    <source>
        <dbReference type="Pfam" id="PF13614"/>
    </source>
</evidence>
<keyword evidence="7 20" id="KW-0808">Transferase</keyword>
<evidence type="ECO:0000313" key="21">
    <source>
        <dbReference type="Proteomes" id="UP000249375"/>
    </source>
</evidence>
<evidence type="ECO:0000256" key="7">
    <source>
        <dbReference type="ARBA" id="ARBA00022679"/>
    </source>
</evidence>
<dbReference type="GO" id="GO:0005524">
    <property type="term" value="F:ATP binding"/>
    <property type="evidence" value="ECO:0007669"/>
    <property type="project" value="UniProtKB-KW"/>
</dbReference>
<evidence type="ECO:0000256" key="9">
    <source>
        <dbReference type="ARBA" id="ARBA00022741"/>
    </source>
</evidence>
<keyword evidence="21" id="KW-1185">Reference proteome</keyword>
<name>A0A5P8E5Z0_9BACT</name>
<evidence type="ECO:0000256" key="11">
    <source>
        <dbReference type="ARBA" id="ARBA00022840"/>
    </source>
</evidence>